<dbReference type="OrthoDB" id="9760950at2"/>
<dbReference type="PANTHER" id="PTHR42855:SF1">
    <property type="entry name" value="ABC TRANSPORTER DOMAIN-CONTAINING PROTEIN"/>
    <property type="match status" value="1"/>
</dbReference>
<dbReference type="GO" id="GO:0016887">
    <property type="term" value="F:ATP hydrolysis activity"/>
    <property type="evidence" value="ECO:0007669"/>
    <property type="project" value="InterPro"/>
</dbReference>
<dbReference type="Gene3D" id="3.40.50.300">
    <property type="entry name" value="P-loop containing nucleotide triphosphate hydrolases"/>
    <property type="match status" value="2"/>
</dbReference>
<dbReference type="CDD" id="cd03221">
    <property type="entry name" value="ABCF_EF-3"/>
    <property type="match status" value="2"/>
</dbReference>
<organism evidence="4 5">
    <name type="scientific">Facklamia miroungae</name>
    <dbReference type="NCBI Taxonomy" id="120956"/>
    <lineage>
        <taxon>Bacteria</taxon>
        <taxon>Bacillati</taxon>
        <taxon>Bacillota</taxon>
        <taxon>Bacilli</taxon>
        <taxon>Lactobacillales</taxon>
        <taxon>Aerococcaceae</taxon>
        <taxon>Facklamia</taxon>
    </lineage>
</organism>
<dbReference type="EMBL" id="FNCK01000001">
    <property type="protein sequence ID" value="SDF81869.1"/>
    <property type="molecule type" value="Genomic_DNA"/>
</dbReference>
<dbReference type="InterPro" id="IPR017871">
    <property type="entry name" value="ABC_transporter-like_CS"/>
</dbReference>
<dbReference type="Pfam" id="PF00005">
    <property type="entry name" value="ABC_tran"/>
    <property type="match status" value="2"/>
</dbReference>
<dbReference type="STRING" id="120956.SAMN05421791_101139"/>
<dbReference type="InterPro" id="IPR003439">
    <property type="entry name" value="ABC_transporter-like_ATP-bd"/>
</dbReference>
<gene>
    <name evidence="4" type="ORF">SAMN05421791_101139</name>
</gene>
<dbReference type="InterPro" id="IPR032781">
    <property type="entry name" value="ABC_tran_Xtn"/>
</dbReference>
<sequence>MKELSIQNLSKSYGVKQLVDQVDFSIRTGDRVGLIGPNGTGKSSFLRVIAGIDTYDSGQIKTPNDYEIAYLEQNPRLDPAKTILETVYDSEAADIQLLLAYEKCRMDLESDPTNQSLQDQFTQLSDQMTLKSAWEVEIAAKSILTQLKIYDLNKKVGQCSGGQQKRIGIAQVLIAEPDLLILDEPTNHLDVDSIRWLEKYLAAYQGALLLVTHDRYFLERSVNKIIELQYGRITEFEGNYQTYLTKKAELIEMQTKQAQKQDRLYLQELAWMRQGAQARSTKQQARIDRFNQLKDSIGQRDQAQEAIEFNFSQQRMGNQIIELEDVRLEIANHLILDGLTKTFVKGDRLGVVGPNGVGKSTFLNSLAGLHAFTSGECKLGQTVSIAYYRQLDEDLPNDMRILTYLTQVADQFKRPDGSKVSASQMLERFNFPKETHGSLIQSLSGGERRRLYLLTLLIQEPNVLLLDEPTNDLDIETLNTLEDYIDRFEGVVIIVSHDRYFLDKTVDQLLVMHGQGKFDVFWGTFSEYLENTDQKTSNIEKTKQILPKESIANQNSTKKKRMTYQEKQEWQDIEERIHNVEVKIEEGRKMMETYANDAVKLMDLHQEIEKLETDLLALYERYDYLSDLA</sequence>
<dbReference type="Pfam" id="PF12848">
    <property type="entry name" value="ABC_tran_Xtn"/>
    <property type="match status" value="1"/>
</dbReference>
<dbReference type="InterPro" id="IPR037118">
    <property type="entry name" value="Val-tRNA_synth_C_sf"/>
</dbReference>
<evidence type="ECO:0000256" key="2">
    <source>
        <dbReference type="ARBA" id="ARBA00022840"/>
    </source>
</evidence>
<dbReference type="InterPro" id="IPR051309">
    <property type="entry name" value="ABCF_ATPase"/>
</dbReference>
<keyword evidence="1" id="KW-0547">Nucleotide-binding</keyword>
<evidence type="ECO:0000313" key="5">
    <source>
        <dbReference type="Proteomes" id="UP000199708"/>
    </source>
</evidence>
<dbReference type="Pfam" id="PF16326">
    <property type="entry name" value="ABC_tran_CTD"/>
    <property type="match status" value="1"/>
</dbReference>
<dbReference type="PROSITE" id="PS00211">
    <property type="entry name" value="ABC_TRANSPORTER_1"/>
    <property type="match status" value="1"/>
</dbReference>
<dbReference type="Gene3D" id="1.10.287.380">
    <property type="entry name" value="Valyl-tRNA synthetase, C-terminal domain"/>
    <property type="match status" value="1"/>
</dbReference>
<protein>
    <submittedName>
        <fullName evidence="4">ATP-binding cassette, subfamily F, uup</fullName>
    </submittedName>
</protein>
<feature type="domain" description="ABC transporter" evidence="3">
    <location>
        <begin position="321"/>
        <end position="539"/>
    </location>
</feature>
<dbReference type="SUPFAM" id="SSF52540">
    <property type="entry name" value="P-loop containing nucleoside triphosphate hydrolases"/>
    <property type="match status" value="2"/>
</dbReference>
<feature type="domain" description="ABC transporter" evidence="3">
    <location>
        <begin position="4"/>
        <end position="255"/>
    </location>
</feature>
<dbReference type="PROSITE" id="PS50893">
    <property type="entry name" value="ABC_TRANSPORTER_2"/>
    <property type="match status" value="2"/>
</dbReference>
<dbReference type="FunFam" id="3.40.50.300:FF:000011">
    <property type="entry name" value="Putative ABC transporter ATP-binding component"/>
    <property type="match status" value="1"/>
</dbReference>
<keyword evidence="5" id="KW-1185">Reference proteome</keyword>
<name>A0A1G7P8E5_9LACT</name>
<dbReference type="InterPro" id="IPR003593">
    <property type="entry name" value="AAA+_ATPase"/>
</dbReference>
<reference evidence="4 5" key="1">
    <citation type="submission" date="2016-10" db="EMBL/GenBank/DDBJ databases">
        <authorList>
            <person name="de Groot N.N."/>
        </authorList>
    </citation>
    <scope>NUCLEOTIDE SEQUENCE [LARGE SCALE GENOMIC DNA]</scope>
    <source>
        <strain evidence="4 5">ATCC BAA-466</strain>
    </source>
</reference>
<dbReference type="PANTHER" id="PTHR42855">
    <property type="entry name" value="ABC TRANSPORTER ATP-BINDING SUBUNIT"/>
    <property type="match status" value="1"/>
</dbReference>
<keyword evidence="2 4" id="KW-0067">ATP-binding</keyword>
<dbReference type="Proteomes" id="UP000199708">
    <property type="component" value="Unassembled WGS sequence"/>
</dbReference>
<dbReference type="AlphaFoldDB" id="A0A1G7P8E5"/>
<evidence type="ECO:0000313" key="4">
    <source>
        <dbReference type="EMBL" id="SDF81869.1"/>
    </source>
</evidence>
<dbReference type="RefSeq" id="WP_090288844.1">
    <property type="nucleotide sequence ID" value="NZ_FNCK01000001.1"/>
</dbReference>
<dbReference type="GO" id="GO:0003677">
    <property type="term" value="F:DNA binding"/>
    <property type="evidence" value="ECO:0007669"/>
    <property type="project" value="InterPro"/>
</dbReference>
<dbReference type="InterPro" id="IPR027417">
    <property type="entry name" value="P-loop_NTPase"/>
</dbReference>
<dbReference type="InterPro" id="IPR032524">
    <property type="entry name" value="ABC_tran_C"/>
</dbReference>
<dbReference type="GO" id="GO:0005524">
    <property type="term" value="F:ATP binding"/>
    <property type="evidence" value="ECO:0007669"/>
    <property type="project" value="UniProtKB-KW"/>
</dbReference>
<proteinExistence type="predicted"/>
<accession>A0A1G7P8E5</accession>
<dbReference type="SMART" id="SM00382">
    <property type="entry name" value="AAA"/>
    <property type="match status" value="2"/>
</dbReference>
<evidence type="ECO:0000259" key="3">
    <source>
        <dbReference type="PROSITE" id="PS50893"/>
    </source>
</evidence>
<evidence type="ECO:0000256" key="1">
    <source>
        <dbReference type="ARBA" id="ARBA00022741"/>
    </source>
</evidence>